<feature type="coiled-coil region" evidence="1">
    <location>
        <begin position="990"/>
        <end position="1021"/>
    </location>
</feature>
<feature type="region of interest" description="Disordered" evidence="2">
    <location>
        <begin position="1097"/>
        <end position="1119"/>
    </location>
</feature>
<organism evidence="3 4">
    <name type="scientific">Aphanomyces astaci</name>
    <name type="common">Crayfish plague agent</name>
    <dbReference type="NCBI Taxonomy" id="112090"/>
    <lineage>
        <taxon>Eukaryota</taxon>
        <taxon>Sar</taxon>
        <taxon>Stramenopiles</taxon>
        <taxon>Oomycota</taxon>
        <taxon>Saprolegniomycetes</taxon>
        <taxon>Saprolegniales</taxon>
        <taxon>Verrucalvaceae</taxon>
        <taxon>Aphanomyces</taxon>
    </lineage>
</organism>
<protein>
    <submittedName>
        <fullName evidence="3">Uncharacterized protein</fullName>
    </submittedName>
</protein>
<keyword evidence="1" id="KW-0175">Coiled coil</keyword>
<comment type="caution">
    <text evidence="3">The sequence shown here is derived from an EMBL/GenBank/DDBJ whole genome shotgun (WGS) entry which is preliminary data.</text>
</comment>
<gene>
    <name evidence="3" type="ORF">DYB28_001644</name>
</gene>
<name>A0A9X8E0G9_APHAT</name>
<evidence type="ECO:0000313" key="4">
    <source>
        <dbReference type="Proteomes" id="UP000275652"/>
    </source>
</evidence>
<proteinExistence type="predicted"/>
<sequence length="1400" mass="161398">MVKPRDMDVDAALFTPEDRMTVSFGLTSGTVGQIGSFSAIDDNGRQGNHRCASLLEELIKVELSDAEVWDSNVLHGHAQRFPRLTLDYRHRKSEHIEVATSTARGMVGQRVQLHGQDDRWQQGIILGMRVEWKEIGTKLDISHQVTVASNTSTWVNLAQNVLVANDMAPLVVLERREKQVQDEKLKEILAQKLDAPMKSLLEIEQEYTSINTHEDAQFENAQALDLIRRQKAVTHDAQRTCTYDPQVVSLLEVEARRLMQSVNHPNVITFDVALHTLKSNYIRQTVDARMEFIKKTWARKNKRRLDKRKADRDQRKRKYDHSHQQVLELTKDERLEQENAAKQQQADAHGAALRAALQIPHFHLAVAPEPPCAHRELKQWGAKYDKGVKCKQCGKEMSRSFDDVDAARGADPALDHDVEMHRLFEASFRFENAEHLRRVEDERVRLEKEARQVQLAEVHSYDSTHMKAIDALNFRHVMGRNVNDRDGPRNDRDRHVAAYRDELTFFGRVNQYRYRLRILQDLRGAAYKERLIEVESLSQLQVERSTTTQVVAIVQVEQERARQLLTDRKVAIDTYNASAKHLQECLVEKTLAFRAREGVEEEAKLAMLHAAALERTTANMRLLWDAAHTNRQQVKESIQTLKGQLEGAMDGRHALSDRLLALQYRRKRTKVHTPYGVGVVQYFRESDNILAIRLRTWKATVYMSLVHFTQAAKAMQQRELLAMRSVEGECKAFVRAERRREASECHVMVTEEALCREITVWAQQVAAKQGHIRAAVTKVEVQTQVRMALRDAKRRFRTEAEADAVRAHAAKIRLVRPKLKSMPKKLAPQRSTSMAKMTAAMAITSTNNATPAALAKVSKQSTLDKTRVARAALKRILMAHAEAAVLTTERNLVAEYDRVHHDQLVTTVGNGCVASLLHELLVDVADETIQEGVVGAKTMELQSTIVHSRKHPHVQVHVHVALRRQVVGRKMQLEVVKRTWARQLERLRCVQAEVRRRNDMERRAEEERKRLDAVCKEMAREDLACRKFYRQEKRVMMVESRHMQLAERELQLMFEKYNTLDGHDKNKEEVWLQERREQEQEQQQLEFMLQQAEFQESDTESDLEFEDNEDIDDDDGDQHKPVMDAVAARAKERMVHLNPKARAILEQQLERRAKAKLIAAKKRHDFAHRLNEEYMVAAAETMFAVANADLTIVQMQEKLAYFQRLDSDADQIKRMQLDLKRNQQQAKEITDGARRKHEYAAALELAIAREKRDEKVMHKTIKDTAYMDSSVLHKRCQRFLTDYLAKELYKYSDAQNTRFSCVYHPAKYDRACGAFGSTGCKRRFHVPVRDDPVVAANVQVAEAQEKVKMDTINDELVELEGKSVARTVLHQVRDRLQDIQDDLATKRTKAARYDQFHTTS</sequence>
<feature type="region of interest" description="Disordered" evidence="2">
    <location>
        <begin position="303"/>
        <end position="332"/>
    </location>
</feature>
<dbReference type="Proteomes" id="UP000275652">
    <property type="component" value="Unassembled WGS sequence"/>
</dbReference>
<evidence type="ECO:0000256" key="2">
    <source>
        <dbReference type="SAM" id="MobiDB-lite"/>
    </source>
</evidence>
<feature type="compositionally biased region" description="Acidic residues" evidence="2">
    <location>
        <begin position="1097"/>
        <end position="1116"/>
    </location>
</feature>
<dbReference type="EMBL" id="QUTI01024500">
    <property type="protein sequence ID" value="RLO06742.1"/>
    <property type="molecule type" value="Genomic_DNA"/>
</dbReference>
<reference evidence="3 4" key="1">
    <citation type="journal article" date="2018" name="J. Invertebr. Pathol.">
        <title>New genotyping method for the causative agent of crayfish plague (Aphanomyces astaci) based on whole genome data.</title>
        <authorList>
            <person name="Minardi D."/>
            <person name="Studholme D.J."/>
            <person name="van der Giezen M."/>
            <person name="Pretto T."/>
            <person name="Oidtmann B."/>
        </authorList>
    </citation>
    <scope>NUCLEOTIDE SEQUENCE [LARGE SCALE GENOMIC DNA]</scope>
    <source>
        <strain evidence="3 4">KB13</strain>
    </source>
</reference>
<evidence type="ECO:0000256" key="1">
    <source>
        <dbReference type="SAM" id="Coils"/>
    </source>
</evidence>
<evidence type="ECO:0000313" key="3">
    <source>
        <dbReference type="EMBL" id="RLO06742.1"/>
    </source>
</evidence>
<accession>A0A9X8E0G9</accession>